<dbReference type="GO" id="GO:0003677">
    <property type="term" value="F:DNA binding"/>
    <property type="evidence" value="ECO:0007669"/>
    <property type="project" value="UniProtKB-KW"/>
</dbReference>
<keyword evidence="9" id="KW-1185">Reference proteome</keyword>
<comment type="subcellular location">
    <subcellularLocation>
        <location evidence="1">Nucleus</location>
    </subcellularLocation>
</comment>
<sequence>MLCASLPIPGQKQDLMLSVPLKYKPEGPSGVDQATECKTLRAAVVHRNCIGHERPGVRPQASKLLRVENPSVKALTLRDIRAPGGLRFTRQGLTDMSHAPSEPEGYVALLAPATATELEKPLAALPSEAGATPPAATVPDQQQPAAVAANLDDVGQASLPPNGHGHTDLQPDVALPQQGNHLAADSSHPVAHGQAGHESNTSAWLEAGGLSQPTTGFVLGASQEQAQPHQPPADDRTNEPVNLPAAQEQASPHECSDSVDVQNAAYLPAGFGLRSSIGASEPNKEAVVHDYSPPSHASGLPEAQNMLTGSQPVLTSSQPDLAIQDWPNTSLADHGLMQQQLQQQLQMQMLGAPQFRFIPGGNFSNPMVHAQGPSPTPEQQYISAVPDGNAAGMTHPAGFAIPAADGASPAALHAQPYGTVLAFGEGPQANSMNAGYAAALGFDPGLYHQQPPTAATSLDAAAQNRSGSFGGFLPSSHAVPGPALPGPPTSAGHQSSAELSFNWANSMQQQPLAQQQLGDTSGGMGMKDPRLLLQEAVQDAHPTSSGHGFSSAGSPRNPLKRPASDTALSSDPKRSSARRHKVAKDHVNRRQQQPQQQQPDLSQLLTPHPGAVSAADPTPENHAVHSSQPGSQPGTGVSAASTQRDQLSFLAAIAAQYPSPTVSSAMGVSNGPEAVAMAQAAPIGAEGHPQPAPDQDRLLPANFMPQQLHMQPTGYQAMIPAGGNGLQGPEFLTQAGMIPAHQLSLMQSLQGYPNMDAQASQLLQHLPEASGPHAQQDLQQQQQLLLQQLGQFPGGIQPLQADGYPLQQLLQGQQSEAAGPAVNVHSPLPDIAPEGAPTAVISTSEAPTSEAPTSGAPTSGTPTGGDAVAAAEPSAAAADAGPAEEEEEDQPQGGKKGSKKSRQGRSSIYKGVLKGRGPDRWEAQIRAWGKAVHLGTYPDQDEAARAYDKATICLG</sequence>
<keyword evidence="5" id="KW-0539">Nucleus</keyword>
<feature type="region of interest" description="Disordered" evidence="6">
    <location>
        <begin position="284"/>
        <end position="303"/>
    </location>
</feature>
<evidence type="ECO:0000313" key="8">
    <source>
        <dbReference type="EMBL" id="KAK9820694.1"/>
    </source>
</evidence>
<feature type="region of interest" description="Disordered" evidence="6">
    <location>
        <begin position="538"/>
        <end position="641"/>
    </location>
</feature>
<feature type="non-terminal residue" evidence="8">
    <location>
        <position position="955"/>
    </location>
</feature>
<evidence type="ECO:0000256" key="3">
    <source>
        <dbReference type="ARBA" id="ARBA00023125"/>
    </source>
</evidence>
<feature type="domain" description="AP2/ERF" evidence="7">
    <location>
        <begin position="908"/>
        <end position="955"/>
    </location>
</feature>
<evidence type="ECO:0000313" key="9">
    <source>
        <dbReference type="Proteomes" id="UP001438707"/>
    </source>
</evidence>
<feature type="region of interest" description="Disordered" evidence="6">
    <location>
        <begin position="841"/>
        <end position="916"/>
    </location>
</feature>
<organism evidence="8 9">
    <name type="scientific">Apatococcus lobatus</name>
    <dbReference type="NCBI Taxonomy" id="904363"/>
    <lineage>
        <taxon>Eukaryota</taxon>
        <taxon>Viridiplantae</taxon>
        <taxon>Chlorophyta</taxon>
        <taxon>core chlorophytes</taxon>
        <taxon>Trebouxiophyceae</taxon>
        <taxon>Chlorellales</taxon>
        <taxon>Chlorellaceae</taxon>
        <taxon>Apatococcus</taxon>
    </lineage>
</organism>
<gene>
    <name evidence="8" type="ORF">WJX74_007938</name>
</gene>
<proteinExistence type="predicted"/>
<reference evidence="8 9" key="1">
    <citation type="journal article" date="2024" name="Nat. Commun.">
        <title>Phylogenomics reveals the evolutionary origins of lichenization in chlorophyte algae.</title>
        <authorList>
            <person name="Puginier C."/>
            <person name="Libourel C."/>
            <person name="Otte J."/>
            <person name="Skaloud P."/>
            <person name="Haon M."/>
            <person name="Grisel S."/>
            <person name="Petersen M."/>
            <person name="Berrin J.G."/>
            <person name="Delaux P.M."/>
            <person name="Dal Grande F."/>
            <person name="Keller J."/>
        </authorList>
    </citation>
    <scope>NUCLEOTIDE SEQUENCE [LARGE SCALE GENOMIC DNA]</scope>
    <source>
        <strain evidence="8 9">SAG 2145</strain>
    </source>
</reference>
<evidence type="ECO:0000256" key="5">
    <source>
        <dbReference type="ARBA" id="ARBA00023242"/>
    </source>
</evidence>
<keyword evidence="2" id="KW-0805">Transcription regulation</keyword>
<feature type="region of interest" description="Disordered" evidence="6">
    <location>
        <begin position="179"/>
        <end position="198"/>
    </location>
</feature>
<dbReference type="InterPro" id="IPR036955">
    <property type="entry name" value="AP2/ERF_dom_sf"/>
</dbReference>
<feature type="compositionally biased region" description="Basic residues" evidence="6">
    <location>
        <begin position="575"/>
        <end position="589"/>
    </location>
</feature>
<comment type="caution">
    <text evidence="8">The sequence shown here is derived from an EMBL/GenBank/DDBJ whole genome shotgun (WGS) entry which is preliminary data.</text>
</comment>
<dbReference type="InterPro" id="IPR001471">
    <property type="entry name" value="AP2/ERF_dom"/>
</dbReference>
<protein>
    <recommendedName>
        <fullName evidence="7">AP2/ERF domain-containing protein</fullName>
    </recommendedName>
</protein>
<keyword evidence="4" id="KW-0804">Transcription</keyword>
<evidence type="ECO:0000256" key="1">
    <source>
        <dbReference type="ARBA" id="ARBA00004123"/>
    </source>
</evidence>
<dbReference type="AlphaFoldDB" id="A0AAW1QH01"/>
<feature type="region of interest" description="Disordered" evidence="6">
    <location>
        <begin position="817"/>
        <end position="836"/>
    </location>
</feature>
<feature type="compositionally biased region" description="Polar residues" evidence="6">
    <location>
        <begin position="624"/>
        <end position="641"/>
    </location>
</feature>
<feature type="compositionally biased region" description="Polar residues" evidence="6">
    <location>
        <begin position="541"/>
        <end position="554"/>
    </location>
</feature>
<feature type="compositionally biased region" description="Low complexity" evidence="6">
    <location>
        <begin position="851"/>
        <end position="881"/>
    </location>
</feature>
<feature type="region of interest" description="Disordered" evidence="6">
    <location>
        <begin position="222"/>
        <end position="257"/>
    </location>
</feature>
<evidence type="ECO:0000256" key="6">
    <source>
        <dbReference type="SAM" id="MobiDB-lite"/>
    </source>
</evidence>
<accession>A0AAW1QH01</accession>
<feature type="region of interest" description="Disordered" evidence="6">
    <location>
        <begin position="154"/>
        <end position="173"/>
    </location>
</feature>
<keyword evidence="3" id="KW-0238">DNA-binding</keyword>
<name>A0AAW1QH01_9CHLO</name>
<dbReference type="PROSITE" id="PS51032">
    <property type="entry name" value="AP2_ERF"/>
    <property type="match status" value="1"/>
</dbReference>
<dbReference type="InterPro" id="IPR016177">
    <property type="entry name" value="DNA-bd_dom_sf"/>
</dbReference>
<dbReference type="Gene3D" id="3.30.730.10">
    <property type="entry name" value="AP2/ERF domain"/>
    <property type="match status" value="1"/>
</dbReference>
<dbReference type="GO" id="GO:0003700">
    <property type="term" value="F:DNA-binding transcription factor activity"/>
    <property type="evidence" value="ECO:0007669"/>
    <property type="project" value="InterPro"/>
</dbReference>
<dbReference type="EMBL" id="JALJOS010000045">
    <property type="protein sequence ID" value="KAK9820694.1"/>
    <property type="molecule type" value="Genomic_DNA"/>
</dbReference>
<dbReference type="SMART" id="SM00380">
    <property type="entry name" value="AP2"/>
    <property type="match status" value="1"/>
</dbReference>
<dbReference type="SUPFAM" id="SSF54171">
    <property type="entry name" value="DNA-binding domain"/>
    <property type="match status" value="1"/>
</dbReference>
<evidence type="ECO:0000259" key="7">
    <source>
        <dbReference type="PROSITE" id="PS51032"/>
    </source>
</evidence>
<dbReference type="Proteomes" id="UP001438707">
    <property type="component" value="Unassembled WGS sequence"/>
</dbReference>
<dbReference type="GO" id="GO:0005634">
    <property type="term" value="C:nucleus"/>
    <property type="evidence" value="ECO:0007669"/>
    <property type="project" value="UniProtKB-SubCell"/>
</dbReference>
<feature type="region of interest" description="Disordered" evidence="6">
    <location>
        <begin position="460"/>
        <end position="496"/>
    </location>
</feature>
<evidence type="ECO:0000256" key="2">
    <source>
        <dbReference type="ARBA" id="ARBA00023015"/>
    </source>
</evidence>
<evidence type="ECO:0000256" key="4">
    <source>
        <dbReference type="ARBA" id="ARBA00023163"/>
    </source>
</evidence>